<organism evidence="9">
    <name type="scientific">Oppiella nova</name>
    <dbReference type="NCBI Taxonomy" id="334625"/>
    <lineage>
        <taxon>Eukaryota</taxon>
        <taxon>Metazoa</taxon>
        <taxon>Ecdysozoa</taxon>
        <taxon>Arthropoda</taxon>
        <taxon>Chelicerata</taxon>
        <taxon>Arachnida</taxon>
        <taxon>Acari</taxon>
        <taxon>Acariformes</taxon>
        <taxon>Sarcoptiformes</taxon>
        <taxon>Oribatida</taxon>
        <taxon>Brachypylina</taxon>
        <taxon>Oppioidea</taxon>
        <taxon>Oppiidae</taxon>
        <taxon>Oppiella</taxon>
    </lineage>
</organism>
<evidence type="ECO:0000256" key="6">
    <source>
        <dbReference type="ARBA" id="ARBA00022990"/>
    </source>
</evidence>
<dbReference type="Proteomes" id="UP000728032">
    <property type="component" value="Unassembled WGS sequence"/>
</dbReference>
<keyword evidence="6" id="KW-0007">Acetylation</keyword>
<dbReference type="InterPro" id="IPR003439">
    <property type="entry name" value="ABC_transporter-like_ATP-bd"/>
</dbReference>
<evidence type="ECO:0000256" key="5">
    <source>
        <dbReference type="ARBA" id="ARBA00022840"/>
    </source>
</evidence>
<dbReference type="EMBL" id="CAJPVJ010003511">
    <property type="protein sequence ID" value="CAG2167651.1"/>
    <property type="molecule type" value="Genomic_DNA"/>
</dbReference>
<name>A0A7R9LYT4_9ACAR</name>
<keyword evidence="10" id="KW-1185">Reference proteome</keyword>
<dbReference type="Pfam" id="PF12848">
    <property type="entry name" value="ABC_tran_Xtn"/>
    <property type="match status" value="1"/>
</dbReference>
<dbReference type="GO" id="GO:0005524">
    <property type="term" value="F:ATP binding"/>
    <property type="evidence" value="ECO:0007669"/>
    <property type="project" value="UniProtKB-KW"/>
</dbReference>
<protein>
    <recommendedName>
        <fullName evidence="7">ATP-binding cassette sub-family F member 2</fullName>
    </recommendedName>
</protein>
<dbReference type="InterPro" id="IPR003593">
    <property type="entry name" value="AAA+_ATPase"/>
</dbReference>
<gene>
    <name evidence="9" type="ORF">ONB1V03_LOCUS7148</name>
</gene>
<keyword evidence="3" id="KW-0677">Repeat</keyword>
<dbReference type="GO" id="GO:0016887">
    <property type="term" value="F:ATP hydrolysis activity"/>
    <property type="evidence" value="ECO:0007669"/>
    <property type="project" value="InterPro"/>
</dbReference>
<dbReference type="PANTHER" id="PTHR19211:SF15">
    <property type="entry name" value="ATP-BINDING CASSETTE SUB-FAMILY F MEMBER 2"/>
    <property type="match status" value="1"/>
</dbReference>
<dbReference type="InterPro" id="IPR017871">
    <property type="entry name" value="ABC_transporter-like_CS"/>
</dbReference>
<evidence type="ECO:0000313" key="10">
    <source>
        <dbReference type="Proteomes" id="UP000728032"/>
    </source>
</evidence>
<evidence type="ECO:0000259" key="8">
    <source>
        <dbReference type="PROSITE" id="PS50893"/>
    </source>
</evidence>
<evidence type="ECO:0000256" key="1">
    <source>
        <dbReference type="ARBA" id="ARBA00011054"/>
    </source>
</evidence>
<dbReference type="OrthoDB" id="2110130at2759"/>
<dbReference type="Pfam" id="PF00005">
    <property type="entry name" value="ABC_tran"/>
    <property type="match status" value="2"/>
</dbReference>
<dbReference type="FunFam" id="3.40.50.300:FF:000104">
    <property type="entry name" value="ATP-binding cassette sub-family F member 3"/>
    <property type="match status" value="1"/>
</dbReference>
<dbReference type="PANTHER" id="PTHR19211">
    <property type="entry name" value="ATP-BINDING TRANSPORT PROTEIN-RELATED"/>
    <property type="match status" value="1"/>
</dbReference>
<reference evidence="9" key="1">
    <citation type="submission" date="2020-11" db="EMBL/GenBank/DDBJ databases">
        <authorList>
            <person name="Tran Van P."/>
        </authorList>
    </citation>
    <scope>NUCLEOTIDE SEQUENCE</scope>
</reference>
<dbReference type="AlphaFoldDB" id="A0A7R9LYT4"/>
<dbReference type="PROSITE" id="PS50893">
    <property type="entry name" value="ABC_TRANSPORTER_2"/>
    <property type="match status" value="2"/>
</dbReference>
<keyword evidence="5" id="KW-0067">ATP-binding</keyword>
<evidence type="ECO:0000256" key="2">
    <source>
        <dbReference type="ARBA" id="ARBA00022553"/>
    </source>
</evidence>
<dbReference type="FunFam" id="3.40.50.300:FF:000467">
    <property type="entry name" value="ATP-binding cassette sub-family F member 2"/>
    <property type="match status" value="1"/>
</dbReference>
<dbReference type="EMBL" id="OC918336">
    <property type="protein sequence ID" value="CAD7649187.1"/>
    <property type="molecule type" value="Genomic_DNA"/>
</dbReference>
<dbReference type="Gene3D" id="3.40.50.300">
    <property type="entry name" value="P-loop containing nucleotide triphosphate hydrolases"/>
    <property type="match status" value="2"/>
</dbReference>
<dbReference type="InterPro" id="IPR027417">
    <property type="entry name" value="P-loop_NTPase"/>
</dbReference>
<keyword evidence="4" id="KW-0547">Nucleotide-binding</keyword>
<evidence type="ECO:0000313" key="9">
    <source>
        <dbReference type="EMBL" id="CAD7649187.1"/>
    </source>
</evidence>
<comment type="similarity">
    <text evidence="1">Belongs to the ABC transporter superfamily. ABCF family. EF3 subfamily.</text>
</comment>
<evidence type="ECO:0000256" key="4">
    <source>
        <dbReference type="ARBA" id="ARBA00022741"/>
    </source>
</evidence>
<dbReference type="InterPro" id="IPR032781">
    <property type="entry name" value="ABC_tran_Xtn"/>
</dbReference>
<feature type="domain" description="ABC transporter" evidence="8">
    <location>
        <begin position="363"/>
        <end position="580"/>
    </location>
</feature>
<accession>A0A7R9LYT4</accession>
<dbReference type="InterPro" id="IPR050611">
    <property type="entry name" value="ABCF"/>
</dbReference>
<evidence type="ECO:0000256" key="3">
    <source>
        <dbReference type="ARBA" id="ARBA00022737"/>
    </source>
</evidence>
<dbReference type="CDD" id="cd03221">
    <property type="entry name" value="ABCF_EF-3"/>
    <property type="match status" value="2"/>
</dbReference>
<feature type="non-terminal residue" evidence="9">
    <location>
        <position position="585"/>
    </location>
</feature>
<dbReference type="SUPFAM" id="SSF52540">
    <property type="entry name" value="P-loop containing nucleoside triphosphate hydrolases"/>
    <property type="match status" value="2"/>
</dbReference>
<proteinExistence type="inferred from homology"/>
<evidence type="ECO:0000256" key="7">
    <source>
        <dbReference type="ARBA" id="ARBA00073918"/>
    </source>
</evidence>
<dbReference type="SMART" id="SM00382">
    <property type="entry name" value="AAA"/>
    <property type="match status" value="2"/>
</dbReference>
<dbReference type="PROSITE" id="PS00211">
    <property type="entry name" value="ABC_TRANSPORTER_1"/>
    <property type="match status" value="1"/>
</dbReference>
<keyword evidence="2" id="KW-0597">Phosphoprotein</keyword>
<feature type="domain" description="ABC transporter" evidence="8">
    <location>
        <begin position="51"/>
        <end position="292"/>
    </location>
</feature>
<sequence>QEGQEVVTNGSSAAITEEEKLVKSLEKDMDLNAESRACTGVLSIHPRSRDIKIDNFSITFHGVELFQDTKVELNCGRRYGLIGLNGCGKSTLLAALGRREVPIQDHIDIYHLTREMPPSEKTALESVLDVDKERIRLEALAEELAQYDDEESQDQLMDIYERLDEIGADKALMKAAYILNGLGFTKEMQNKKTKDFSGGWRMRIALARALYVKPHLLLLDEPTNHLDLDACVWLEEELKSYKRILVLISHSQDFLNGVCNQIIHIDNKHMKYYGGNYDAFVKTRDELLENQMKRYNWEQSQIAHMKDYIARFGHGSAKLARQAQSKEKTLGKMVAGGLTDKVVSDKTVSFYFPSCGTIPPPVIMVQNVSFRYNDETPLIYRNLDFGIDLDSRVALVGPNGAGKSTLLKLLCNELVPSDGIVRIHSHLKIARYHQHLHEQLDLNLSALEYMMKCFPDIKEREEMRKIIGRYGLTGRQQICPIRQLSDGQRCRVVFAWLAWQTPHLLLLDEPTNHLDIETIDALAEAINEFEGGLVLVSHDFRLISQVAEEIWVCEKGTTTKWNGTIQTYKEHLRKKVLKNIEKQNQ</sequence>